<dbReference type="EMBL" id="JAPHNI010000088">
    <property type="protein sequence ID" value="KAJ8116581.1"/>
    <property type="molecule type" value="Genomic_DNA"/>
</dbReference>
<gene>
    <name evidence="1" type="ORF">OPT61_g2029</name>
</gene>
<comment type="caution">
    <text evidence="1">The sequence shown here is derived from an EMBL/GenBank/DDBJ whole genome shotgun (WGS) entry which is preliminary data.</text>
</comment>
<reference evidence="1" key="1">
    <citation type="submission" date="2022-11" db="EMBL/GenBank/DDBJ databases">
        <title>Genome Sequence of Boeremia exigua.</title>
        <authorList>
            <person name="Buettner E."/>
        </authorList>
    </citation>
    <scope>NUCLEOTIDE SEQUENCE</scope>
    <source>
        <strain evidence="1">CU02</strain>
    </source>
</reference>
<organism evidence="1 2">
    <name type="scientific">Boeremia exigua</name>
    <dbReference type="NCBI Taxonomy" id="749465"/>
    <lineage>
        <taxon>Eukaryota</taxon>
        <taxon>Fungi</taxon>
        <taxon>Dikarya</taxon>
        <taxon>Ascomycota</taxon>
        <taxon>Pezizomycotina</taxon>
        <taxon>Dothideomycetes</taxon>
        <taxon>Pleosporomycetidae</taxon>
        <taxon>Pleosporales</taxon>
        <taxon>Pleosporineae</taxon>
        <taxon>Didymellaceae</taxon>
        <taxon>Boeremia</taxon>
    </lineage>
</organism>
<accession>A0ACC2IN06</accession>
<evidence type="ECO:0000313" key="2">
    <source>
        <dbReference type="Proteomes" id="UP001153331"/>
    </source>
</evidence>
<proteinExistence type="predicted"/>
<name>A0ACC2IN06_9PLEO</name>
<keyword evidence="2" id="KW-1185">Reference proteome</keyword>
<protein>
    <submittedName>
        <fullName evidence="1">Uncharacterized protein</fullName>
    </submittedName>
</protein>
<sequence>MTIDKIEAAREQTQSAEEEDQGQNRPRTAGPNSLIDQRVSPILLYSHRKMNRTLSRESKNVQKVPAQQCVGGMKKTRL</sequence>
<dbReference type="Proteomes" id="UP001153331">
    <property type="component" value="Unassembled WGS sequence"/>
</dbReference>
<evidence type="ECO:0000313" key="1">
    <source>
        <dbReference type="EMBL" id="KAJ8116581.1"/>
    </source>
</evidence>